<dbReference type="EMBL" id="MU266394">
    <property type="protein sequence ID" value="KAH7925818.1"/>
    <property type="molecule type" value="Genomic_DNA"/>
</dbReference>
<comment type="caution">
    <text evidence="1">The sequence shown here is derived from an EMBL/GenBank/DDBJ whole genome shotgun (WGS) entry which is preliminary data.</text>
</comment>
<sequence>MNHPRYSVLSLFDPLNAPSTPRREVITPDSGSDKENAEPAHNLNSENAQSYLDDDKLTMSAFFNRVHAQSKQYAPAAFRKRLVDIGDVTVSVDEASELMGDLTITRGPEESAEEEDLSSDDELHLEDLTDGHISASRRQPPSSTDVPRTPQQASNTQRTPLAELSPDATPVPLKTLSGVSDATPAITIDHHKSPATAVRTNHLTFAPPGSPLASVINAINLTARRNEESVRPQVEEPVTRDLVAHNGTPTPSITVSPSVDDPLVSSTAHLLPSPSAALLTNAHLFESTSFPSPPSTRFEVPEAQNSPVAPAPNSSPSRLSPRARPRSHTTTSSLDPRRTSVDLHSSFNWQLQCPEASFDLLNDRISFFGQDSFLGETDDFDMQAEEEMMEALAKRVREKEASEEKVKPKRRESTDGNGLRASIRCSPRESRVEKVPEVEAGSNTAPASPAVVQNGEYPRLLAHYLIDTVTSACVRYEGCEQAIEYFFCASTISNITPLIQPETGRFVASQPRRTPRANGSAAFITEGSPT</sequence>
<reference evidence="1" key="1">
    <citation type="journal article" date="2021" name="New Phytol.">
        <title>Evolutionary innovations through gain and loss of genes in the ectomycorrhizal Boletales.</title>
        <authorList>
            <person name="Wu G."/>
            <person name="Miyauchi S."/>
            <person name="Morin E."/>
            <person name="Kuo A."/>
            <person name="Drula E."/>
            <person name="Varga T."/>
            <person name="Kohler A."/>
            <person name="Feng B."/>
            <person name="Cao Y."/>
            <person name="Lipzen A."/>
            <person name="Daum C."/>
            <person name="Hundley H."/>
            <person name="Pangilinan J."/>
            <person name="Johnson J."/>
            <person name="Barry K."/>
            <person name="LaButti K."/>
            <person name="Ng V."/>
            <person name="Ahrendt S."/>
            <person name="Min B."/>
            <person name="Choi I.G."/>
            <person name="Park H."/>
            <person name="Plett J.M."/>
            <person name="Magnuson J."/>
            <person name="Spatafora J.W."/>
            <person name="Nagy L.G."/>
            <person name="Henrissat B."/>
            <person name="Grigoriev I.V."/>
            <person name="Yang Z.L."/>
            <person name="Xu J."/>
            <person name="Martin F.M."/>
        </authorList>
    </citation>
    <scope>NUCLEOTIDE SEQUENCE</scope>
    <source>
        <strain evidence="1">KUC20120723A-06</strain>
    </source>
</reference>
<accession>A0ACB8BKQ8</accession>
<organism evidence="1 2">
    <name type="scientific">Leucogyrophana mollusca</name>
    <dbReference type="NCBI Taxonomy" id="85980"/>
    <lineage>
        <taxon>Eukaryota</taxon>
        <taxon>Fungi</taxon>
        <taxon>Dikarya</taxon>
        <taxon>Basidiomycota</taxon>
        <taxon>Agaricomycotina</taxon>
        <taxon>Agaricomycetes</taxon>
        <taxon>Agaricomycetidae</taxon>
        <taxon>Boletales</taxon>
        <taxon>Boletales incertae sedis</taxon>
        <taxon>Leucogyrophana</taxon>
    </lineage>
</organism>
<name>A0ACB8BKQ8_9AGAM</name>
<evidence type="ECO:0000313" key="1">
    <source>
        <dbReference type="EMBL" id="KAH7925818.1"/>
    </source>
</evidence>
<gene>
    <name evidence="1" type="ORF">BV22DRAFT_402973</name>
</gene>
<evidence type="ECO:0000313" key="2">
    <source>
        <dbReference type="Proteomes" id="UP000790709"/>
    </source>
</evidence>
<protein>
    <submittedName>
        <fullName evidence="1">Uncharacterized protein</fullName>
    </submittedName>
</protein>
<proteinExistence type="predicted"/>
<keyword evidence="2" id="KW-1185">Reference proteome</keyword>
<dbReference type="Proteomes" id="UP000790709">
    <property type="component" value="Unassembled WGS sequence"/>
</dbReference>